<dbReference type="EMBL" id="QLMC01000014">
    <property type="protein sequence ID" value="RAJ90087.1"/>
    <property type="molecule type" value="Genomic_DNA"/>
</dbReference>
<sequence length="49" mass="5730">MMSHLLLIKSALNACAGYQQHPQLYYPKYHSKQPDHQSKVVYLDIDQLN</sequence>
<proteinExistence type="predicted"/>
<name>A0A327WGJ8_LARAB</name>
<organism evidence="1 2">
    <name type="scientific">Larkinella arboricola</name>
    <dbReference type="NCBI Taxonomy" id="643671"/>
    <lineage>
        <taxon>Bacteria</taxon>
        <taxon>Pseudomonadati</taxon>
        <taxon>Bacteroidota</taxon>
        <taxon>Cytophagia</taxon>
        <taxon>Cytophagales</taxon>
        <taxon>Spirosomataceae</taxon>
        <taxon>Larkinella</taxon>
    </lineage>
</organism>
<reference evidence="1 2" key="1">
    <citation type="submission" date="2018-06" db="EMBL/GenBank/DDBJ databases">
        <title>Genomic Encyclopedia of Archaeal and Bacterial Type Strains, Phase II (KMG-II): from individual species to whole genera.</title>
        <authorList>
            <person name="Goeker M."/>
        </authorList>
    </citation>
    <scope>NUCLEOTIDE SEQUENCE [LARGE SCALE GENOMIC DNA]</scope>
    <source>
        <strain evidence="1 2">DSM 21851</strain>
    </source>
</reference>
<gene>
    <name evidence="1" type="ORF">LX87_05516</name>
</gene>
<accession>A0A327WGJ8</accession>
<dbReference type="Proteomes" id="UP000248790">
    <property type="component" value="Unassembled WGS sequence"/>
</dbReference>
<keyword evidence="2" id="KW-1185">Reference proteome</keyword>
<evidence type="ECO:0000313" key="1">
    <source>
        <dbReference type="EMBL" id="RAJ90087.1"/>
    </source>
</evidence>
<protein>
    <submittedName>
        <fullName evidence="1">Uncharacterized protein</fullName>
    </submittedName>
</protein>
<evidence type="ECO:0000313" key="2">
    <source>
        <dbReference type="Proteomes" id="UP000248790"/>
    </source>
</evidence>
<comment type="caution">
    <text evidence="1">The sequence shown here is derived from an EMBL/GenBank/DDBJ whole genome shotgun (WGS) entry which is preliminary data.</text>
</comment>
<dbReference type="AlphaFoldDB" id="A0A327WGJ8"/>